<gene>
    <name evidence="2" type="ORF">FLO80_19065</name>
</gene>
<keyword evidence="3" id="KW-1185">Reference proteome</keyword>
<protein>
    <submittedName>
        <fullName evidence="2">Uncharacterized protein</fullName>
    </submittedName>
</protein>
<dbReference type="EMBL" id="VINQ01000021">
    <property type="protein sequence ID" value="KAA0909959.1"/>
    <property type="molecule type" value="Genomic_DNA"/>
</dbReference>
<dbReference type="RefSeq" id="WP_111369000.1">
    <property type="nucleotide sequence ID" value="NZ_VINQ01000021.1"/>
</dbReference>
<proteinExistence type="predicted"/>
<name>A0A5A9YYM2_9RHOB</name>
<organism evidence="2 3">
    <name type="scientific">Aquicoccus porphyridii</name>
    <dbReference type="NCBI Taxonomy" id="1852029"/>
    <lineage>
        <taxon>Bacteria</taxon>
        <taxon>Pseudomonadati</taxon>
        <taxon>Pseudomonadota</taxon>
        <taxon>Alphaproteobacteria</taxon>
        <taxon>Rhodobacterales</taxon>
        <taxon>Paracoccaceae</taxon>
        <taxon>Aquicoccus</taxon>
    </lineage>
</organism>
<accession>A0A5A9YYM2</accession>
<reference evidence="2 3" key="1">
    <citation type="submission" date="2019-07" db="EMBL/GenBank/DDBJ databases">
        <title>Aquicoccus porphyridii gen. nov., sp. nov., isolated from a small marine red alga, Porphyridium marinum.</title>
        <authorList>
            <person name="Liu L."/>
        </authorList>
    </citation>
    <scope>NUCLEOTIDE SEQUENCE [LARGE SCALE GENOMIC DNA]</scope>
    <source>
        <strain evidence="2 3">L1 8-17</strain>
    </source>
</reference>
<evidence type="ECO:0000256" key="1">
    <source>
        <dbReference type="SAM" id="MobiDB-lite"/>
    </source>
</evidence>
<feature type="region of interest" description="Disordered" evidence="1">
    <location>
        <begin position="99"/>
        <end position="141"/>
    </location>
</feature>
<sequence length="141" mass="15599">MTDAMQRRMEAAFATVGRTADKVARKDDKIQREAREAFANTLDIWLDWLSEENPEQIEEIFFEFGCFGNATSRRRLLKHALAPEGVGERIDAQLEEWKAEEEAAKAAAQSEAAAKEGEKAGKEVTAEDDTASKVVPDAPAT</sequence>
<dbReference type="Proteomes" id="UP000325291">
    <property type="component" value="Unassembled WGS sequence"/>
</dbReference>
<evidence type="ECO:0000313" key="3">
    <source>
        <dbReference type="Proteomes" id="UP000325291"/>
    </source>
</evidence>
<dbReference type="AlphaFoldDB" id="A0A5A9YYM2"/>
<evidence type="ECO:0000313" key="2">
    <source>
        <dbReference type="EMBL" id="KAA0909959.1"/>
    </source>
</evidence>
<feature type="compositionally biased region" description="Basic and acidic residues" evidence="1">
    <location>
        <begin position="113"/>
        <end position="125"/>
    </location>
</feature>
<comment type="caution">
    <text evidence="2">The sequence shown here is derived from an EMBL/GenBank/DDBJ whole genome shotgun (WGS) entry which is preliminary data.</text>
</comment>